<dbReference type="AlphaFoldDB" id="A0A378RXQ4"/>
<proteinExistence type="predicted"/>
<dbReference type="EMBL" id="UGQL01000001">
    <property type="protein sequence ID" value="STZ26856.1"/>
    <property type="molecule type" value="Genomic_DNA"/>
</dbReference>
<dbReference type="OrthoDB" id="9862781at2"/>
<dbReference type="GeneID" id="93527413"/>
<dbReference type="EMBL" id="CP068108">
    <property type="protein sequence ID" value="QQU01497.1"/>
    <property type="molecule type" value="Genomic_DNA"/>
</dbReference>
<name>A0A378RXQ4_MYROD</name>
<gene>
    <name evidence="2" type="ORF">I6I88_07080</name>
    <name evidence="3" type="ORF">NCTC11179_00383</name>
</gene>
<evidence type="ECO:0000313" key="3">
    <source>
        <dbReference type="EMBL" id="STZ26856.1"/>
    </source>
</evidence>
<evidence type="ECO:0000313" key="2">
    <source>
        <dbReference type="EMBL" id="QQU01497.1"/>
    </source>
</evidence>
<reference evidence="2 5" key="2">
    <citation type="submission" date="2021-01" db="EMBL/GenBank/DDBJ databases">
        <title>FDA dAtabase for Regulatory Grade micrObial Sequences (FDA-ARGOS): Supporting development and validation of Infectious Disease Dx tests.</title>
        <authorList>
            <person name="Sproer C."/>
            <person name="Gronow S."/>
            <person name="Severitt S."/>
            <person name="Schroder I."/>
            <person name="Tallon L."/>
            <person name="Sadzewicz L."/>
            <person name="Zhao X."/>
            <person name="Boylan J."/>
            <person name="Ott S."/>
            <person name="Bowen H."/>
            <person name="Vavikolanu K."/>
            <person name="Mehta A."/>
            <person name="Aluvathingal J."/>
            <person name="Nadendla S."/>
            <person name="Lowell S."/>
            <person name="Myers T."/>
            <person name="Yan Y."/>
            <person name="Sichtig H."/>
        </authorList>
    </citation>
    <scope>NUCLEOTIDE SEQUENCE [LARGE SCALE GENOMIC DNA]</scope>
    <source>
        <strain evidence="2 5">FDAARGOS_1131</strain>
    </source>
</reference>
<organism evidence="3 4">
    <name type="scientific">Myroides odoratus</name>
    <name type="common">Flavobacterium odoratum</name>
    <dbReference type="NCBI Taxonomy" id="256"/>
    <lineage>
        <taxon>Bacteria</taxon>
        <taxon>Pseudomonadati</taxon>
        <taxon>Bacteroidota</taxon>
        <taxon>Flavobacteriia</taxon>
        <taxon>Flavobacteriales</taxon>
        <taxon>Flavobacteriaceae</taxon>
        <taxon>Myroides</taxon>
    </lineage>
</organism>
<dbReference type="Proteomes" id="UP000255024">
    <property type="component" value="Unassembled WGS sequence"/>
</dbReference>
<reference evidence="3 4" key="1">
    <citation type="submission" date="2018-06" db="EMBL/GenBank/DDBJ databases">
        <authorList>
            <consortium name="Pathogen Informatics"/>
            <person name="Doyle S."/>
        </authorList>
    </citation>
    <scope>NUCLEOTIDE SEQUENCE [LARGE SCALE GENOMIC DNA]</scope>
    <source>
        <strain evidence="3 4">NCTC11179</strain>
    </source>
</reference>
<evidence type="ECO:0000256" key="1">
    <source>
        <dbReference type="SAM" id="SignalP"/>
    </source>
</evidence>
<evidence type="ECO:0000313" key="5">
    <source>
        <dbReference type="Proteomes" id="UP000596202"/>
    </source>
</evidence>
<protein>
    <submittedName>
        <fullName evidence="3">Uncharacterized protein</fullName>
    </submittedName>
</protein>
<accession>A0A378RXQ4</accession>
<dbReference type="Proteomes" id="UP000596202">
    <property type="component" value="Chromosome"/>
</dbReference>
<feature type="signal peptide" evidence="1">
    <location>
        <begin position="1"/>
        <end position="20"/>
    </location>
</feature>
<keyword evidence="4" id="KW-1185">Reference proteome</keyword>
<keyword evidence="1" id="KW-0732">Signal</keyword>
<sequence>MKNFIMLFLLVFGVNTAVQAQTRAQFKDVRSGEVLEYQFERSISKDAVKAILEEGQRISPSSSNYGGSFTLYVGIYDRNRGVWDIYEGEYHYPRHFTFRDIIQDLINRYF</sequence>
<dbReference type="RefSeq" id="WP_002992048.1">
    <property type="nucleotide sequence ID" value="NZ_CP068107.1"/>
</dbReference>
<evidence type="ECO:0000313" key="4">
    <source>
        <dbReference type="Proteomes" id="UP000255024"/>
    </source>
</evidence>
<feature type="chain" id="PRO_5040068460" evidence="1">
    <location>
        <begin position="21"/>
        <end position="110"/>
    </location>
</feature>